<name>A0A552UGK9_9SPHN</name>
<gene>
    <name evidence="1" type="ORF">FMM06_04045</name>
</gene>
<evidence type="ECO:0000313" key="1">
    <source>
        <dbReference type="EMBL" id="TRW17354.1"/>
    </source>
</evidence>
<reference evidence="1 2" key="1">
    <citation type="submission" date="2019-07" db="EMBL/GenBank/DDBJ databases">
        <title>Novel species isolated from glacier.</title>
        <authorList>
            <person name="Liu Q."/>
            <person name="Xin Y.-H."/>
        </authorList>
    </citation>
    <scope>NUCLEOTIDE SEQUENCE [LARGE SCALE GENOMIC DNA]</scope>
    <source>
        <strain evidence="1 2">LB1R16</strain>
    </source>
</reference>
<dbReference type="RefSeq" id="WP_143554899.1">
    <property type="nucleotide sequence ID" value="NZ_VJWA01000001.1"/>
</dbReference>
<dbReference type="OrthoDB" id="7579174at2"/>
<keyword evidence="2" id="KW-1185">Reference proteome</keyword>
<sequence>MTAPRLGFRSTAASAKAAQGAFVARLGKSNPAAAKTLAVQLAKHDTTLIMRTLLSGSGLQPDDLGDVFTAYTLFSWQIANRDATDIGNATVAALRNQLTARLSADPRLLQPAMRTALGEEMKLLSVTIHAGWQSATREGRTKAYSDSIAAMFKARSGTDLRALRLTSAGFRPR</sequence>
<proteinExistence type="predicted"/>
<organism evidence="1 2">
    <name type="scientific">Glacieibacterium frigidum</name>
    <dbReference type="NCBI Taxonomy" id="2593303"/>
    <lineage>
        <taxon>Bacteria</taxon>
        <taxon>Pseudomonadati</taxon>
        <taxon>Pseudomonadota</taxon>
        <taxon>Alphaproteobacteria</taxon>
        <taxon>Sphingomonadales</taxon>
        <taxon>Sphingosinicellaceae</taxon>
        <taxon>Glacieibacterium</taxon>
    </lineage>
</organism>
<dbReference type="Proteomes" id="UP000317894">
    <property type="component" value="Unassembled WGS sequence"/>
</dbReference>
<dbReference type="EMBL" id="VJWA01000001">
    <property type="protein sequence ID" value="TRW17354.1"/>
    <property type="molecule type" value="Genomic_DNA"/>
</dbReference>
<comment type="caution">
    <text evidence="1">The sequence shown here is derived from an EMBL/GenBank/DDBJ whole genome shotgun (WGS) entry which is preliminary data.</text>
</comment>
<protein>
    <submittedName>
        <fullName evidence="1">Uncharacterized protein</fullName>
    </submittedName>
</protein>
<dbReference type="AlphaFoldDB" id="A0A552UGK9"/>
<accession>A0A552UGK9</accession>
<evidence type="ECO:0000313" key="2">
    <source>
        <dbReference type="Proteomes" id="UP000317894"/>
    </source>
</evidence>